<dbReference type="InterPro" id="IPR023415">
    <property type="entry name" value="LDLR_class-A_CS"/>
</dbReference>
<keyword evidence="8" id="KW-1185">Reference proteome</keyword>
<dbReference type="InterPro" id="IPR000859">
    <property type="entry name" value="CUB_dom"/>
</dbReference>
<name>A0A077ZDJ0_TRITR</name>
<keyword evidence="2 3" id="KW-1015">Disulfide bond</keyword>
<dbReference type="PANTHER" id="PTHR24251">
    <property type="entry name" value="OVOCHYMASE-RELATED"/>
    <property type="match status" value="1"/>
</dbReference>
<feature type="domain" description="CUB" evidence="5">
    <location>
        <begin position="20"/>
        <end position="155"/>
    </location>
</feature>
<gene>
    <name evidence="7" type="ORF">TTRE_0000498701</name>
</gene>
<feature type="disulfide bond" evidence="3">
    <location>
        <begin position="421"/>
        <end position="433"/>
    </location>
</feature>
<evidence type="ECO:0000259" key="5">
    <source>
        <dbReference type="PROSITE" id="PS01180"/>
    </source>
</evidence>
<evidence type="ECO:0000313" key="8">
    <source>
        <dbReference type="Proteomes" id="UP000030665"/>
    </source>
</evidence>
<feature type="chain" id="PRO_5001728756" evidence="4">
    <location>
        <begin position="22"/>
        <end position="666"/>
    </location>
</feature>
<evidence type="ECO:0000256" key="3">
    <source>
        <dbReference type="PROSITE-ProRule" id="PRU00124"/>
    </source>
</evidence>
<reference evidence="7" key="2">
    <citation type="submission" date="2014-03" db="EMBL/GenBank/DDBJ databases">
        <title>The whipworm genome and dual-species transcriptomics of an intimate host-pathogen interaction.</title>
        <authorList>
            <person name="Foth B.J."/>
            <person name="Tsai I.J."/>
            <person name="Reid A.J."/>
            <person name="Bancroft A.J."/>
            <person name="Nichol S."/>
            <person name="Tracey A."/>
            <person name="Holroyd N."/>
            <person name="Cotton J.A."/>
            <person name="Stanley E.J."/>
            <person name="Zarowiecki M."/>
            <person name="Liu J.Z."/>
            <person name="Huckvale T."/>
            <person name="Cooper P.J."/>
            <person name="Grencis R.K."/>
            <person name="Berriman M."/>
        </authorList>
    </citation>
    <scope>NUCLEOTIDE SEQUENCE [LARGE SCALE GENOMIC DNA]</scope>
</reference>
<dbReference type="InterPro" id="IPR043504">
    <property type="entry name" value="Peptidase_S1_PA_chymotrypsin"/>
</dbReference>
<dbReference type="InterPro" id="IPR035914">
    <property type="entry name" value="Sperma_CUB_dom_sf"/>
</dbReference>
<dbReference type="PROSITE" id="PS01180">
    <property type="entry name" value="CUB"/>
    <property type="match status" value="2"/>
</dbReference>
<organism evidence="7 8">
    <name type="scientific">Trichuris trichiura</name>
    <name type="common">Whipworm</name>
    <name type="synonym">Trichocephalus trichiurus</name>
    <dbReference type="NCBI Taxonomy" id="36087"/>
    <lineage>
        <taxon>Eukaryota</taxon>
        <taxon>Metazoa</taxon>
        <taxon>Ecdysozoa</taxon>
        <taxon>Nematoda</taxon>
        <taxon>Enoplea</taxon>
        <taxon>Dorylaimia</taxon>
        <taxon>Trichinellida</taxon>
        <taxon>Trichuridae</taxon>
        <taxon>Trichuris</taxon>
    </lineage>
</organism>
<dbReference type="Gene3D" id="2.60.120.290">
    <property type="entry name" value="Spermadhesin, CUB domain"/>
    <property type="match status" value="2"/>
</dbReference>
<evidence type="ECO:0000256" key="2">
    <source>
        <dbReference type="ARBA" id="ARBA00023157"/>
    </source>
</evidence>
<dbReference type="AlphaFoldDB" id="A0A077ZDJ0"/>
<dbReference type="Pfam" id="PF00057">
    <property type="entry name" value="Ldl_recept_a"/>
    <property type="match status" value="1"/>
</dbReference>
<feature type="signal peptide" evidence="4">
    <location>
        <begin position="1"/>
        <end position="21"/>
    </location>
</feature>
<dbReference type="PROSITE" id="PS01209">
    <property type="entry name" value="LDLRA_1"/>
    <property type="match status" value="1"/>
</dbReference>
<reference evidence="7" key="1">
    <citation type="submission" date="2014-01" db="EMBL/GenBank/DDBJ databases">
        <authorList>
            <person name="Aslett M."/>
        </authorList>
    </citation>
    <scope>NUCLEOTIDE SEQUENCE</scope>
</reference>
<dbReference type="SUPFAM" id="SSF49854">
    <property type="entry name" value="Spermadhesin, CUB domain"/>
    <property type="match status" value="2"/>
</dbReference>
<dbReference type="GO" id="GO:0004252">
    <property type="term" value="F:serine-type endopeptidase activity"/>
    <property type="evidence" value="ECO:0007669"/>
    <property type="project" value="InterPro"/>
</dbReference>
<dbReference type="CDD" id="cd00041">
    <property type="entry name" value="CUB"/>
    <property type="match status" value="1"/>
</dbReference>
<dbReference type="PROSITE" id="PS50068">
    <property type="entry name" value="LDLRA_2"/>
    <property type="match status" value="1"/>
</dbReference>
<feature type="domain" description="CUB" evidence="5">
    <location>
        <begin position="175"/>
        <end position="294"/>
    </location>
</feature>
<dbReference type="Gene3D" id="4.10.400.10">
    <property type="entry name" value="Low-density Lipoprotein Receptor"/>
    <property type="match status" value="1"/>
</dbReference>
<dbReference type="OrthoDB" id="10061449at2759"/>
<feature type="disulfide bond" evidence="3">
    <location>
        <begin position="428"/>
        <end position="446"/>
    </location>
</feature>
<accession>A0A077ZDJ0</accession>
<dbReference type="InterPro" id="IPR009003">
    <property type="entry name" value="Peptidase_S1_PA"/>
</dbReference>
<dbReference type="Proteomes" id="UP000030665">
    <property type="component" value="Unassembled WGS sequence"/>
</dbReference>
<dbReference type="SUPFAM" id="SSF57424">
    <property type="entry name" value="LDL receptor-like module"/>
    <property type="match status" value="1"/>
</dbReference>
<keyword evidence="1" id="KW-0677">Repeat</keyword>
<dbReference type="SMART" id="SM00042">
    <property type="entry name" value="CUB"/>
    <property type="match status" value="1"/>
</dbReference>
<protein>
    <submittedName>
        <fullName evidence="7">Ldl recept a and CUB and Trypsin domain containin g protein</fullName>
    </submittedName>
</protein>
<sequence length="666" mass="75207">MLVWLPPALLVLFAKESAVAATEYVEDLYWPHGNVENGEGINGMYELNTKSRYNLLGRLFAAGKYVVITFPRIFIEGYEGKRCENDWLALYTENQASQLKGICDPSNRLVPSLGVFCNYNEPPALLGLPGQNITIEFCSDQVIEDAGFEFKWKTVLSPPPTPTPPKPKFPVIKKCGDTFVMGPNQERVIYSPGFEQGMYPSNVRCKWTIKGAGTVFLLESQHFELEDDEGHKCLPDRLTVSVQSEDEPASFGPYCGRQAPEILIRPKNAYVVTIEFSSDSKISWSGFKLLLRTAFPKPSICGRTTYMQSDKTSVSFYTPDYPAFNRQNKVCTFTVKRKAYTRYNAFEVRFNDFNLNTSSSYLMISSGDRSDTFSGMMNSNLSFIYAGPFKLQLKYSAKGDSKIGDRIQAEIRLLTLNPLPCSDDAFHCSSGQCVALEKFCNGIWDCKDGSDEMNELCHHDNSIARKSCGFSAVQPNMDTILDFNQYALEAKAHSWPWSAAIIRKGQKGDEPVCYATLISRRWLLTSASCMETNSNYNAYVVRLGSSQLNSSGDLFEIDYAIKHPQFDRKDKNNLAQNDLMLLKLSQHAKFSKTIMPVCLPPTKFFLRDNAYCMALGWMDADKRGERLAMEKLQRLLVCARRHVDAKMPILFAKGVRTRDEILEVHL</sequence>
<evidence type="ECO:0000256" key="1">
    <source>
        <dbReference type="ARBA" id="ARBA00022737"/>
    </source>
</evidence>
<evidence type="ECO:0000256" key="4">
    <source>
        <dbReference type="SAM" id="SignalP"/>
    </source>
</evidence>
<proteinExistence type="predicted"/>
<dbReference type="SMART" id="SM00020">
    <property type="entry name" value="Tryp_SPc"/>
    <property type="match status" value="1"/>
</dbReference>
<dbReference type="CDD" id="cd00112">
    <property type="entry name" value="LDLa"/>
    <property type="match status" value="1"/>
</dbReference>
<dbReference type="PROSITE" id="PS50240">
    <property type="entry name" value="TRYPSIN_DOM"/>
    <property type="match status" value="1"/>
</dbReference>
<evidence type="ECO:0000259" key="6">
    <source>
        <dbReference type="PROSITE" id="PS50240"/>
    </source>
</evidence>
<evidence type="ECO:0000313" key="7">
    <source>
        <dbReference type="EMBL" id="CDW56705.1"/>
    </source>
</evidence>
<comment type="caution">
    <text evidence="3">Lacks conserved residue(s) required for the propagation of feature annotation.</text>
</comment>
<dbReference type="Pfam" id="PF00431">
    <property type="entry name" value="CUB"/>
    <property type="match status" value="1"/>
</dbReference>
<dbReference type="EMBL" id="HG806069">
    <property type="protein sequence ID" value="CDW56705.1"/>
    <property type="molecule type" value="Genomic_DNA"/>
</dbReference>
<dbReference type="Pfam" id="PF00089">
    <property type="entry name" value="Trypsin"/>
    <property type="match status" value="1"/>
</dbReference>
<dbReference type="STRING" id="36087.A0A077ZDJ0"/>
<dbReference type="SUPFAM" id="SSF50494">
    <property type="entry name" value="Trypsin-like serine proteases"/>
    <property type="match status" value="1"/>
</dbReference>
<dbReference type="Gene3D" id="2.40.10.10">
    <property type="entry name" value="Trypsin-like serine proteases"/>
    <property type="match status" value="2"/>
</dbReference>
<dbReference type="GO" id="GO:0006508">
    <property type="term" value="P:proteolysis"/>
    <property type="evidence" value="ECO:0007669"/>
    <property type="project" value="InterPro"/>
</dbReference>
<dbReference type="SMART" id="SM00192">
    <property type="entry name" value="LDLa"/>
    <property type="match status" value="1"/>
</dbReference>
<dbReference type="InterPro" id="IPR001254">
    <property type="entry name" value="Trypsin_dom"/>
</dbReference>
<dbReference type="InterPro" id="IPR002172">
    <property type="entry name" value="LDrepeatLR_classA_rpt"/>
</dbReference>
<keyword evidence="4" id="KW-0732">Signal</keyword>
<dbReference type="InterPro" id="IPR036055">
    <property type="entry name" value="LDL_receptor-like_sf"/>
</dbReference>
<feature type="domain" description="Peptidase S1" evidence="6">
    <location>
        <begin position="480"/>
        <end position="617"/>
    </location>
</feature>